<dbReference type="Pfam" id="PF05278">
    <property type="entry name" value="PEARLI-4"/>
    <property type="match status" value="1"/>
</dbReference>
<dbReference type="PANTHER" id="PTHR12663:SF63">
    <property type="entry name" value="PHOSPHOLIPASE-LIKE PROTEIN-RELATED"/>
    <property type="match status" value="1"/>
</dbReference>
<evidence type="ECO:0000313" key="6">
    <source>
        <dbReference type="Proteomes" id="UP000245207"/>
    </source>
</evidence>
<dbReference type="GO" id="GO:0007064">
    <property type="term" value="P:mitotic sister chromatid cohesion"/>
    <property type="evidence" value="ECO:0007669"/>
    <property type="project" value="InterPro"/>
</dbReference>
<organism evidence="5 6">
    <name type="scientific">Artemisia annua</name>
    <name type="common">Sweet wormwood</name>
    <dbReference type="NCBI Taxonomy" id="35608"/>
    <lineage>
        <taxon>Eukaryota</taxon>
        <taxon>Viridiplantae</taxon>
        <taxon>Streptophyta</taxon>
        <taxon>Embryophyta</taxon>
        <taxon>Tracheophyta</taxon>
        <taxon>Spermatophyta</taxon>
        <taxon>Magnoliopsida</taxon>
        <taxon>eudicotyledons</taxon>
        <taxon>Gunneridae</taxon>
        <taxon>Pentapetalae</taxon>
        <taxon>asterids</taxon>
        <taxon>campanulids</taxon>
        <taxon>Asterales</taxon>
        <taxon>Asteraceae</taxon>
        <taxon>Asteroideae</taxon>
        <taxon>Anthemideae</taxon>
        <taxon>Artemisiinae</taxon>
        <taxon>Artemisia</taxon>
    </lineage>
</organism>
<dbReference type="InterPro" id="IPR039776">
    <property type="entry name" value="Pds5"/>
</dbReference>
<protein>
    <submittedName>
        <fullName evidence="5">Phospholipase-like protein</fullName>
    </submittedName>
</protein>
<accession>A0A2U1PUP4</accession>
<dbReference type="PANTHER" id="PTHR12663">
    <property type="entry name" value="ANDROGEN INDUCED INHIBITOR OF PROLIFERATION AS3 / PDS5-RELATED"/>
    <property type="match status" value="1"/>
</dbReference>
<dbReference type="EMBL" id="PKPP01000711">
    <property type="protein sequence ID" value="PWA89488.1"/>
    <property type="molecule type" value="Genomic_DNA"/>
</dbReference>
<dbReference type="Pfam" id="PF20168">
    <property type="entry name" value="PDS5"/>
    <property type="match status" value="1"/>
</dbReference>
<evidence type="ECO:0000256" key="4">
    <source>
        <dbReference type="ARBA" id="ARBA00023242"/>
    </source>
</evidence>
<dbReference type="OrthoDB" id="200660at2759"/>
<proteinExistence type="predicted"/>
<evidence type="ECO:0000256" key="3">
    <source>
        <dbReference type="ARBA" id="ARBA00023204"/>
    </source>
</evidence>
<keyword evidence="3" id="KW-0234">DNA repair</keyword>
<dbReference type="InterPro" id="IPR007942">
    <property type="entry name" value="PLipase-like"/>
</dbReference>
<dbReference type="STRING" id="35608.A0A2U1PUP4"/>
<evidence type="ECO:0000256" key="2">
    <source>
        <dbReference type="ARBA" id="ARBA00022763"/>
    </source>
</evidence>
<dbReference type="GO" id="GO:0005634">
    <property type="term" value="C:nucleus"/>
    <property type="evidence" value="ECO:0007669"/>
    <property type="project" value="UniProtKB-SubCell"/>
</dbReference>
<dbReference type="GO" id="GO:0006281">
    <property type="term" value="P:DNA repair"/>
    <property type="evidence" value="ECO:0007669"/>
    <property type="project" value="UniProtKB-KW"/>
</dbReference>
<keyword evidence="2" id="KW-0227">DNA damage</keyword>
<dbReference type="Proteomes" id="UP000245207">
    <property type="component" value="Unassembled WGS sequence"/>
</dbReference>
<comment type="subcellular location">
    <subcellularLocation>
        <location evidence="1">Nucleus</location>
    </subcellularLocation>
</comment>
<dbReference type="AlphaFoldDB" id="A0A2U1PUP4"/>
<gene>
    <name evidence="5" type="ORF">CTI12_AA110400</name>
</gene>
<evidence type="ECO:0000313" key="5">
    <source>
        <dbReference type="EMBL" id="PWA89488.1"/>
    </source>
</evidence>
<keyword evidence="4" id="KW-0539">Nucleus</keyword>
<name>A0A2U1PUP4_ARTAN</name>
<evidence type="ECO:0000256" key="1">
    <source>
        <dbReference type="ARBA" id="ARBA00004123"/>
    </source>
</evidence>
<reference evidence="5 6" key="1">
    <citation type="journal article" date="2018" name="Mol. Plant">
        <title>The genome of Artemisia annua provides insight into the evolution of Asteraceae family and artemisinin biosynthesis.</title>
        <authorList>
            <person name="Shen Q."/>
            <person name="Zhang L."/>
            <person name="Liao Z."/>
            <person name="Wang S."/>
            <person name="Yan T."/>
            <person name="Shi P."/>
            <person name="Liu M."/>
            <person name="Fu X."/>
            <person name="Pan Q."/>
            <person name="Wang Y."/>
            <person name="Lv Z."/>
            <person name="Lu X."/>
            <person name="Zhang F."/>
            <person name="Jiang W."/>
            <person name="Ma Y."/>
            <person name="Chen M."/>
            <person name="Hao X."/>
            <person name="Li L."/>
            <person name="Tang Y."/>
            <person name="Lv G."/>
            <person name="Zhou Y."/>
            <person name="Sun X."/>
            <person name="Brodelius P.E."/>
            <person name="Rose J.K.C."/>
            <person name="Tang K."/>
        </authorList>
    </citation>
    <scope>NUCLEOTIDE SEQUENCE [LARGE SCALE GENOMIC DNA]</scope>
    <source>
        <strain evidence="6">cv. Huhao1</strain>
        <tissue evidence="5">Leaf</tissue>
    </source>
</reference>
<sequence length="501" mass="56243">MTSTNKLQAELTDAGNKLHLSSSTPDILNILTQMEKVLSRVQRPPSNAMVKVLYPIIQALIAKKLVRHPDVNVNISVVCCICEIIRIMEPNAPFSREHMKEFFEVLVTSFEKQSCASGGSCGKMTKVLEIFRKARLPVMMLDVRVEGLVGRLFKQFLTSADLNTSATLLEMEKIMTMIIEESKELAPDLETLIIATLDKIDSPVCWQLGKKVLRNCAGKLQPRLPDMEAKETIPCTSETSNLRKDTTHKIKVECLEESIDTDRVNHLGLHTEDGQKTVSSDDPSMPSKSVTEVMGKRKRNNEQVLPFATGNYSSMAVQGVPRKVSYSMTHVQGYKVKKINGPILEAIFKKHGDIASDCVVKTASLRESILEVVCEVVKRIQTNDVATIVSDMEEIEMQVLDAEATNMKVAWLRAHLEAIQKRTAAQKMSTSIVKMKANTTLVKRAAKMDLEERRIELLTAQEQFEKAERCVEVLDLVEMKLNDNFVESEAEKDLWPEQPIL</sequence>
<keyword evidence="6" id="KW-1185">Reference proteome</keyword>
<comment type="caution">
    <text evidence="5">The sequence shown here is derived from an EMBL/GenBank/DDBJ whole genome shotgun (WGS) entry which is preliminary data.</text>
</comment>